<feature type="region of interest" description="Disordered" evidence="2">
    <location>
        <begin position="498"/>
        <end position="534"/>
    </location>
</feature>
<name>A0AAD1X875_EUPCR</name>
<dbReference type="Proteomes" id="UP001295684">
    <property type="component" value="Unassembled WGS sequence"/>
</dbReference>
<organism evidence="3 4">
    <name type="scientific">Euplotes crassus</name>
    <dbReference type="NCBI Taxonomy" id="5936"/>
    <lineage>
        <taxon>Eukaryota</taxon>
        <taxon>Sar</taxon>
        <taxon>Alveolata</taxon>
        <taxon>Ciliophora</taxon>
        <taxon>Intramacronucleata</taxon>
        <taxon>Spirotrichea</taxon>
        <taxon>Hypotrichia</taxon>
        <taxon>Euplotida</taxon>
        <taxon>Euplotidae</taxon>
        <taxon>Moneuplotes</taxon>
    </lineage>
</organism>
<reference evidence="3" key="1">
    <citation type="submission" date="2023-07" db="EMBL/GenBank/DDBJ databases">
        <authorList>
            <consortium name="AG Swart"/>
            <person name="Singh M."/>
            <person name="Singh A."/>
            <person name="Seah K."/>
            <person name="Emmerich C."/>
        </authorList>
    </citation>
    <scope>NUCLEOTIDE SEQUENCE</scope>
    <source>
        <strain evidence="3">DP1</strain>
    </source>
</reference>
<feature type="compositionally biased region" description="Basic residues" evidence="2">
    <location>
        <begin position="510"/>
        <end position="534"/>
    </location>
</feature>
<feature type="region of interest" description="Disordered" evidence="2">
    <location>
        <begin position="314"/>
        <end position="390"/>
    </location>
</feature>
<evidence type="ECO:0000313" key="3">
    <source>
        <dbReference type="EMBL" id="CAI2364514.1"/>
    </source>
</evidence>
<feature type="compositionally biased region" description="Basic and acidic residues" evidence="2">
    <location>
        <begin position="373"/>
        <end position="390"/>
    </location>
</feature>
<proteinExistence type="predicted"/>
<dbReference type="EMBL" id="CAMPGE010005668">
    <property type="protein sequence ID" value="CAI2364514.1"/>
    <property type="molecule type" value="Genomic_DNA"/>
</dbReference>
<accession>A0AAD1X875</accession>
<keyword evidence="1" id="KW-0175">Coiled coil</keyword>
<protein>
    <submittedName>
        <fullName evidence="3">Uncharacterized protein</fullName>
    </submittedName>
</protein>
<feature type="coiled-coil region" evidence="1">
    <location>
        <begin position="111"/>
        <end position="138"/>
    </location>
</feature>
<dbReference type="AlphaFoldDB" id="A0AAD1X875"/>
<keyword evidence="4" id="KW-1185">Reference proteome</keyword>
<evidence type="ECO:0000256" key="1">
    <source>
        <dbReference type="SAM" id="Coils"/>
    </source>
</evidence>
<evidence type="ECO:0000313" key="4">
    <source>
        <dbReference type="Proteomes" id="UP001295684"/>
    </source>
</evidence>
<gene>
    <name evidence="3" type="ORF">ECRASSUSDP1_LOCUS5858</name>
</gene>
<feature type="compositionally biased region" description="Low complexity" evidence="2">
    <location>
        <begin position="33"/>
        <end position="49"/>
    </location>
</feature>
<feature type="region of interest" description="Disordered" evidence="2">
    <location>
        <begin position="29"/>
        <end position="54"/>
    </location>
</feature>
<sequence length="534" mass="62647">MAYKMNDYDFDTKQQMHSILDSGMNKLRQSFDRSSNASQSMASSRQSPSLRKKSQIRQVLDDMKSNASSSIANYNDDTQYGFYNMPSQNTNPKNETSMLSNIDFPAESPMKKEIKSKRMKMQSELDLLQRKIQGLEERFASNVKDSGIKQKEQSSQQCFTFHNTDTKENRSLNEMEKEELEDLKKKTSPLRIKKQKQVEYDNIMNQNSNYSNARNSYNSLMKNHAGNPSYFMNDNMNENMNYSQTQNILKGSQQSRYDMNESHRNESHYIKEPPILDSRMSQDELYMESVQENKTLKKSSRNAKNRAIVSSLLSNSYDNAKRPSKKKATNTHRKEFTNSMNPTKNSFRKDQSNQRAISTRSVKYKPSILKSSRLSESRSERSFSHHDRSMSLSLRNEKSAFKDTLKKIRFEDKYKDAYAKMEDYKGKYIKQRKANIELKKKVEKLEKEVEKKDKYQKKNKEIKKEYNNLIDAFDKSEEIRKGQKELIAALRAEISKLRKKGDKEFSSRPKTLRTKRTKSTTRKKSKKPRKSTRT</sequence>
<feature type="compositionally biased region" description="Basic and acidic residues" evidence="2">
    <location>
        <begin position="498"/>
        <end position="507"/>
    </location>
</feature>
<feature type="compositionally biased region" description="Basic residues" evidence="2">
    <location>
        <begin position="322"/>
        <end position="331"/>
    </location>
</feature>
<comment type="caution">
    <text evidence="3">The sequence shown here is derived from an EMBL/GenBank/DDBJ whole genome shotgun (WGS) entry which is preliminary data.</text>
</comment>
<evidence type="ECO:0000256" key="2">
    <source>
        <dbReference type="SAM" id="MobiDB-lite"/>
    </source>
</evidence>